<dbReference type="GO" id="GO:0015179">
    <property type="term" value="F:L-amino acid transmembrane transporter activity"/>
    <property type="evidence" value="ECO:0007669"/>
    <property type="project" value="TreeGrafter"/>
</dbReference>
<dbReference type="VEuPathDB" id="FungiDB:AJ78_01662"/>
<dbReference type="Proteomes" id="UP000182235">
    <property type="component" value="Unassembled WGS sequence"/>
</dbReference>
<dbReference type="AlphaFoldDB" id="A0A1J9PQ30"/>
<dbReference type="Gene3D" id="1.20.1740.10">
    <property type="entry name" value="Amino acid/polyamine transporter I"/>
    <property type="match status" value="1"/>
</dbReference>
<feature type="transmembrane region" description="Helical" evidence="6">
    <location>
        <begin position="166"/>
        <end position="187"/>
    </location>
</feature>
<evidence type="ECO:0000256" key="6">
    <source>
        <dbReference type="SAM" id="Phobius"/>
    </source>
</evidence>
<feature type="transmembrane region" description="Helical" evidence="6">
    <location>
        <begin position="472"/>
        <end position="494"/>
    </location>
</feature>
<dbReference type="InterPro" id="IPR050598">
    <property type="entry name" value="AminoAcid_Transporter"/>
</dbReference>
<feature type="transmembrane region" description="Helical" evidence="6">
    <location>
        <begin position="81"/>
        <end position="105"/>
    </location>
</feature>
<evidence type="ECO:0000256" key="3">
    <source>
        <dbReference type="ARBA" id="ARBA00022989"/>
    </source>
</evidence>
<dbReference type="PANTHER" id="PTHR11785">
    <property type="entry name" value="AMINO ACID TRANSPORTER"/>
    <property type="match status" value="1"/>
</dbReference>
<reference evidence="7 8" key="1">
    <citation type="submission" date="2015-07" db="EMBL/GenBank/DDBJ databases">
        <title>Emmonsia species relationships and genome sequence.</title>
        <authorList>
            <consortium name="The Broad Institute Genomics Platform"/>
            <person name="Cuomo C.A."/>
            <person name="Munoz J.F."/>
            <person name="Imamovic A."/>
            <person name="Priest M.E."/>
            <person name="Young S."/>
            <person name="Clay O.K."/>
            <person name="McEwen J.G."/>
        </authorList>
    </citation>
    <scope>NUCLEOTIDE SEQUENCE [LARGE SCALE GENOMIC DNA]</scope>
    <source>
        <strain evidence="7 8">UAMH 9510</strain>
    </source>
</reference>
<dbReference type="InterPro" id="IPR002293">
    <property type="entry name" value="AA/rel_permease1"/>
</dbReference>
<keyword evidence="8" id="KW-1185">Reference proteome</keyword>
<evidence type="ECO:0000256" key="2">
    <source>
        <dbReference type="ARBA" id="ARBA00022692"/>
    </source>
</evidence>
<comment type="subcellular location">
    <subcellularLocation>
        <location evidence="1">Membrane</location>
        <topology evidence="1">Multi-pass membrane protein</topology>
    </subcellularLocation>
</comment>
<dbReference type="OrthoDB" id="5982228at2759"/>
<dbReference type="PANTHER" id="PTHR11785:SF498">
    <property type="entry name" value="HIGH-AFFINITY METHIONINE PERMEASE"/>
    <property type="match status" value="1"/>
</dbReference>
<organism evidence="7 8">
    <name type="scientific">Emergomyces pasteurianus Ep9510</name>
    <dbReference type="NCBI Taxonomy" id="1447872"/>
    <lineage>
        <taxon>Eukaryota</taxon>
        <taxon>Fungi</taxon>
        <taxon>Dikarya</taxon>
        <taxon>Ascomycota</taxon>
        <taxon>Pezizomycotina</taxon>
        <taxon>Eurotiomycetes</taxon>
        <taxon>Eurotiomycetidae</taxon>
        <taxon>Onygenales</taxon>
        <taxon>Ajellomycetaceae</taxon>
        <taxon>Emergomyces</taxon>
    </lineage>
</organism>
<dbReference type="FunFam" id="1.20.1740.10:FF:000025">
    <property type="entry name" value="High-affinity methionine permease"/>
    <property type="match status" value="1"/>
</dbReference>
<dbReference type="STRING" id="1447872.A0A1J9PQ30"/>
<feature type="transmembrane region" description="Helical" evidence="6">
    <location>
        <begin position="275"/>
        <end position="298"/>
    </location>
</feature>
<feature type="region of interest" description="Disordered" evidence="5">
    <location>
        <begin position="1"/>
        <end position="34"/>
    </location>
</feature>
<feature type="transmembrane region" description="Helical" evidence="6">
    <location>
        <begin position="405"/>
        <end position="426"/>
    </location>
</feature>
<protein>
    <recommendedName>
        <fullName evidence="9">High affinity methionine permease</fullName>
    </recommendedName>
</protein>
<evidence type="ECO:0008006" key="9">
    <source>
        <dbReference type="Google" id="ProtNLM"/>
    </source>
</evidence>
<feature type="transmembrane region" description="Helical" evidence="6">
    <location>
        <begin position="327"/>
        <end position="351"/>
    </location>
</feature>
<proteinExistence type="predicted"/>
<dbReference type="PIRSF" id="PIRSF006060">
    <property type="entry name" value="AA_transporter"/>
    <property type="match status" value="1"/>
</dbReference>
<evidence type="ECO:0000313" key="7">
    <source>
        <dbReference type="EMBL" id="OJD18286.1"/>
    </source>
</evidence>
<keyword evidence="3 6" id="KW-1133">Transmembrane helix</keyword>
<dbReference type="Pfam" id="PF13520">
    <property type="entry name" value="AA_permease_2"/>
    <property type="match status" value="1"/>
</dbReference>
<feature type="transmembrane region" description="Helical" evidence="6">
    <location>
        <begin position="49"/>
        <end position="69"/>
    </location>
</feature>
<comment type="caution">
    <text evidence="7">The sequence shown here is derived from an EMBL/GenBank/DDBJ whole genome shotgun (WGS) entry which is preliminary data.</text>
</comment>
<sequence>MSPSEKSWLASGLPRSSSKQGLDEGYQTGEEGRAEIGDTYQTSSSRRQIGLTSAVFLIFNRMIGTGIFATPSNIFALSGSVGLSLFIWVAGTIIAAAGMAVYMEFGTGLPRNGGEKNYLEYVFRKPRFLASCLYTGYVVLLGWAGSNSVIFGEYILHAAHVEVNRWNQRGIGLACITAAFLIHGLALKWGLRLQNILGIIKLLVIVVIVVAGWAALGGALKIEKPNNFENAFEGTTGSAYGVVTALYNVIWSFVGYSNANYALSETKNPVRTLKIAAPLALGIVSILYILANVAYFAAVPKDEIISSGRVLAASFFRNVFGPSAERALSVFVALSAFGNVLSVIFSQGRLVQELGREGILPFSRFWASNRPFDAPFAGLFEHWLVSVMIMLAPPPGDAYNFILNVISYPLSIVNTLVSGGLVYLYFNRTKYNWNPPVSATLPVVIFFLLSNVYLVISPFVPPEDDQNIYNELPYYLHCVVGIAIVLSGGIYWLIWAQLMPRLGKYQLERKVFVGEDGWTRNVFTKRYLT</sequence>
<feature type="transmembrane region" description="Helical" evidence="6">
    <location>
        <begin position="372"/>
        <end position="393"/>
    </location>
</feature>
<evidence type="ECO:0000256" key="1">
    <source>
        <dbReference type="ARBA" id="ARBA00004141"/>
    </source>
</evidence>
<name>A0A1J9PQ30_9EURO</name>
<evidence type="ECO:0000256" key="4">
    <source>
        <dbReference type="ARBA" id="ARBA00023136"/>
    </source>
</evidence>
<evidence type="ECO:0000256" key="5">
    <source>
        <dbReference type="SAM" id="MobiDB-lite"/>
    </source>
</evidence>
<keyword evidence="4 6" id="KW-0472">Membrane</keyword>
<feature type="transmembrane region" description="Helical" evidence="6">
    <location>
        <begin position="240"/>
        <end position="263"/>
    </location>
</feature>
<feature type="transmembrane region" description="Helical" evidence="6">
    <location>
        <begin position="199"/>
        <end position="220"/>
    </location>
</feature>
<feature type="transmembrane region" description="Helical" evidence="6">
    <location>
        <begin position="438"/>
        <end position="460"/>
    </location>
</feature>
<accession>A0A1J9PQ30</accession>
<feature type="transmembrane region" description="Helical" evidence="6">
    <location>
        <begin position="126"/>
        <end position="146"/>
    </location>
</feature>
<dbReference type="GO" id="GO:0016020">
    <property type="term" value="C:membrane"/>
    <property type="evidence" value="ECO:0007669"/>
    <property type="project" value="UniProtKB-SubCell"/>
</dbReference>
<evidence type="ECO:0000313" key="8">
    <source>
        <dbReference type="Proteomes" id="UP000182235"/>
    </source>
</evidence>
<dbReference type="EMBL" id="LGRN01000039">
    <property type="protein sequence ID" value="OJD18286.1"/>
    <property type="molecule type" value="Genomic_DNA"/>
</dbReference>
<keyword evidence="2 6" id="KW-0812">Transmembrane</keyword>
<gene>
    <name evidence="7" type="ORF">AJ78_01662</name>
</gene>